<proteinExistence type="inferred from homology"/>
<comment type="function">
    <text evidence="9">Acts as a component of the essential kinetochore-associated NDC80 complex, which is required for chromosome segregation and spindle checkpoint activity.</text>
</comment>
<dbReference type="Pfam" id="PF08234">
    <property type="entry name" value="Spindle_Spc25"/>
    <property type="match status" value="1"/>
</dbReference>
<comment type="subunit">
    <text evidence="9">Component of the NDC80 complex.</text>
</comment>
<dbReference type="GO" id="GO:0005634">
    <property type="term" value="C:nucleus"/>
    <property type="evidence" value="ECO:0007669"/>
    <property type="project" value="UniProtKB-SubCell"/>
</dbReference>
<dbReference type="RefSeq" id="XP_007874472.1">
    <property type="nucleotide sequence ID" value="XM_007876281.1"/>
</dbReference>
<evidence type="ECO:0000256" key="9">
    <source>
        <dbReference type="RuleBase" id="RU367150"/>
    </source>
</evidence>
<keyword evidence="8 9" id="KW-0137">Centromere</keyword>
<sequence length="248" mass="29711">MSSSESVFFPANCESSLLSTLPSINLSFDEMKHKMAQFTLKFDKFIMNMREKKLEERNRYMKSIGEDREIQKNLQKQINDCKEIEKNSIEAVEKEKQEVIEAERSIAEFKEKKAMMTEKREYLLQQIQEISQAIQKKREFRTNMRHMFIKQAAKNQPELRFWEEHLAMKIKGVKDDFLKIIFTHIDENDWMKEFYFIINLSKREYEVTECSPALATVHEIVSKLNSSRDFFEFLKNMRKAFKKSIQLS</sequence>
<comment type="caution">
    <text evidence="12">The sequence shown here is derived from an EMBL/GenBank/DDBJ whole genome shotgun (WGS) entry which is preliminary data.</text>
</comment>
<dbReference type="Proteomes" id="UP000011958">
    <property type="component" value="Unassembled WGS sequence"/>
</dbReference>
<keyword evidence="4 9" id="KW-0498">Mitosis</keyword>
<feature type="coiled-coil region" evidence="10">
    <location>
        <begin position="67"/>
        <end position="119"/>
    </location>
</feature>
<dbReference type="GeneID" id="19896156"/>
<keyword evidence="5 9" id="KW-0995">Kinetochore</keyword>
<gene>
    <name evidence="12" type="ORF">PNEG_02463</name>
</gene>
<dbReference type="OrthoDB" id="4056921at2759"/>
<name>M7P5G2_PNEMU</name>
<dbReference type="Gene3D" id="3.30.457.50">
    <property type="entry name" value="Chromosome segregation protein Spc25"/>
    <property type="match status" value="1"/>
</dbReference>
<evidence type="ECO:0000256" key="6">
    <source>
        <dbReference type="ARBA" id="ARBA00023054"/>
    </source>
</evidence>
<evidence type="ECO:0000313" key="13">
    <source>
        <dbReference type="Proteomes" id="UP000011958"/>
    </source>
</evidence>
<evidence type="ECO:0000256" key="1">
    <source>
        <dbReference type="ARBA" id="ARBA00006379"/>
    </source>
</evidence>
<dbReference type="EMBL" id="AFWA02000011">
    <property type="protein sequence ID" value="EMR09120.1"/>
    <property type="molecule type" value="Genomic_DNA"/>
</dbReference>
<feature type="domain" description="Chromosome segregation protein Spc25 C-terminal" evidence="11">
    <location>
        <begin position="173"/>
        <end position="242"/>
    </location>
</feature>
<comment type="similarity">
    <text evidence="1 9">Belongs to the SPC25 family.</text>
</comment>
<comment type="subcellular location">
    <subcellularLocation>
        <location evidence="9">Nucleus</location>
    </subcellularLocation>
    <subcellularLocation>
        <location evidence="9">Chromosome</location>
        <location evidence="9">Centromere</location>
        <location evidence="9">Kinetochore</location>
    </subcellularLocation>
</comment>
<dbReference type="GO" id="GO:0008017">
    <property type="term" value="F:microtubule binding"/>
    <property type="evidence" value="ECO:0007669"/>
    <property type="project" value="EnsemblFungi"/>
</dbReference>
<dbReference type="PANTHER" id="PTHR14281">
    <property type="entry name" value="KINETOCHORE PROTEIN SPC25-RELATED"/>
    <property type="match status" value="1"/>
</dbReference>
<evidence type="ECO:0000259" key="11">
    <source>
        <dbReference type="Pfam" id="PF08234"/>
    </source>
</evidence>
<evidence type="ECO:0000256" key="8">
    <source>
        <dbReference type="ARBA" id="ARBA00023328"/>
    </source>
</evidence>
<dbReference type="FunFam" id="3.30.457.50:FF:000001">
    <property type="entry name" value="Probable kinetochore protein spc25"/>
    <property type="match status" value="1"/>
</dbReference>
<evidence type="ECO:0000313" key="12">
    <source>
        <dbReference type="EMBL" id="EMR09120.1"/>
    </source>
</evidence>
<evidence type="ECO:0000256" key="5">
    <source>
        <dbReference type="ARBA" id="ARBA00022838"/>
    </source>
</evidence>
<keyword evidence="6 10" id="KW-0175">Coiled coil</keyword>
<dbReference type="eggNOG" id="KOG4657">
    <property type="taxonomic scope" value="Eukaryota"/>
</dbReference>
<dbReference type="CDD" id="cd23784">
    <property type="entry name" value="RWD_Spc25"/>
    <property type="match status" value="1"/>
</dbReference>
<dbReference type="InterPro" id="IPR013255">
    <property type="entry name" value="Spc25_C"/>
</dbReference>
<organism evidence="12 13">
    <name type="scientific">Pneumocystis murina (strain B123)</name>
    <name type="common">Mouse pneumocystis pneumonia agent</name>
    <name type="synonym">Pneumocystis carinii f. sp. muris</name>
    <dbReference type="NCBI Taxonomy" id="1069680"/>
    <lineage>
        <taxon>Eukaryota</taxon>
        <taxon>Fungi</taxon>
        <taxon>Dikarya</taxon>
        <taxon>Ascomycota</taxon>
        <taxon>Taphrinomycotina</taxon>
        <taxon>Pneumocystomycetes</taxon>
        <taxon>Pneumocystaceae</taxon>
        <taxon>Pneumocystis</taxon>
    </lineage>
</organism>
<keyword evidence="2 9" id="KW-0158">Chromosome</keyword>
<dbReference type="STRING" id="1069680.M7P5G2"/>
<dbReference type="PANTHER" id="PTHR14281:SF0">
    <property type="entry name" value="KINETOCHORE PROTEIN SPC25"/>
    <property type="match status" value="1"/>
</dbReference>
<keyword evidence="7 9" id="KW-0131">Cell cycle</keyword>
<evidence type="ECO:0000256" key="4">
    <source>
        <dbReference type="ARBA" id="ARBA00022776"/>
    </source>
</evidence>
<evidence type="ECO:0000256" key="10">
    <source>
        <dbReference type="SAM" id="Coils"/>
    </source>
</evidence>
<evidence type="ECO:0000256" key="3">
    <source>
        <dbReference type="ARBA" id="ARBA00022618"/>
    </source>
</evidence>
<dbReference type="VEuPathDB" id="FungiDB:PNEG_02463"/>
<dbReference type="GO" id="GO:0051301">
    <property type="term" value="P:cell division"/>
    <property type="evidence" value="ECO:0007669"/>
    <property type="project" value="UniProtKB-UniRule"/>
</dbReference>
<dbReference type="GO" id="GO:0007059">
    <property type="term" value="P:chromosome segregation"/>
    <property type="evidence" value="ECO:0007669"/>
    <property type="project" value="InterPro"/>
</dbReference>
<keyword evidence="3 9" id="KW-0132">Cell division</keyword>
<keyword evidence="9" id="KW-0539">Nucleus</keyword>
<protein>
    <recommendedName>
        <fullName evidence="9">Kinetochore protein SPC25</fullName>
    </recommendedName>
</protein>
<evidence type="ECO:0000256" key="2">
    <source>
        <dbReference type="ARBA" id="ARBA00022454"/>
    </source>
</evidence>
<dbReference type="GO" id="GO:0031262">
    <property type="term" value="C:Ndc80 complex"/>
    <property type="evidence" value="ECO:0007669"/>
    <property type="project" value="EnsemblFungi"/>
</dbReference>
<keyword evidence="13" id="KW-1185">Reference proteome</keyword>
<evidence type="ECO:0000256" key="7">
    <source>
        <dbReference type="ARBA" id="ARBA00023306"/>
    </source>
</evidence>
<dbReference type="InterPro" id="IPR045143">
    <property type="entry name" value="Spc25"/>
</dbReference>
<dbReference type="HOGENOM" id="CLU_065188_0_0_1"/>
<reference evidence="13" key="1">
    <citation type="journal article" date="2016" name="Nat. Commun.">
        <title>Genome analysis of three Pneumocystis species reveals adaptation mechanisms to life exclusively in mammalian hosts.</title>
        <authorList>
            <person name="Ma L."/>
            <person name="Chen Z."/>
            <person name="Huang D.W."/>
            <person name="Kutty G."/>
            <person name="Ishihara M."/>
            <person name="Wang H."/>
            <person name="Abouelleil A."/>
            <person name="Bishop L."/>
            <person name="Davey E."/>
            <person name="Deng R."/>
            <person name="Deng X."/>
            <person name="Fan L."/>
            <person name="Fantoni G."/>
            <person name="Fitzgerald M."/>
            <person name="Gogineni E."/>
            <person name="Goldberg J.M."/>
            <person name="Handley G."/>
            <person name="Hu X."/>
            <person name="Huber C."/>
            <person name="Jiao X."/>
            <person name="Jones K."/>
            <person name="Levin J.Z."/>
            <person name="Liu Y."/>
            <person name="Macdonald P."/>
            <person name="Melnikov A."/>
            <person name="Raley C."/>
            <person name="Sassi M."/>
            <person name="Sherman B.T."/>
            <person name="Song X."/>
            <person name="Sykes S."/>
            <person name="Tran B."/>
            <person name="Walsh L."/>
            <person name="Xia Y."/>
            <person name="Yang J."/>
            <person name="Young S."/>
            <person name="Zeng Q."/>
            <person name="Zheng X."/>
            <person name="Stephens R."/>
            <person name="Nusbaum C."/>
            <person name="Birren B.W."/>
            <person name="Azadi P."/>
            <person name="Lempicki R.A."/>
            <person name="Cuomo C.A."/>
            <person name="Kovacs J.A."/>
        </authorList>
    </citation>
    <scope>NUCLEOTIDE SEQUENCE [LARGE SCALE GENOMIC DNA]</scope>
    <source>
        <strain evidence="13">B123</strain>
    </source>
</reference>
<dbReference type="OMA" id="HEDQRMK"/>
<accession>M7P5G2</accession>
<dbReference type="AlphaFoldDB" id="M7P5G2"/>